<sequence>MGHALALCLWAFGLLNLLYAYPGIWATIASWLLGGLVAAHAAETAFVWRKLRQSPEPFWPNLLKSFVFGYFHVRHYL</sequence>
<gene>
    <name evidence="1" type="ORF">JF290_16500</name>
</gene>
<dbReference type="RefSeq" id="WP_199026008.1">
    <property type="nucleotide sequence ID" value="NZ_JAELVR010000012.1"/>
</dbReference>
<name>A0A8J7JJ32_9RHOB</name>
<organism evidence="1 2">
    <name type="scientific">Sedimentitalea arenosa</name>
    <dbReference type="NCBI Taxonomy" id="2798803"/>
    <lineage>
        <taxon>Bacteria</taxon>
        <taxon>Pseudomonadati</taxon>
        <taxon>Pseudomonadota</taxon>
        <taxon>Alphaproteobacteria</taxon>
        <taxon>Rhodobacterales</taxon>
        <taxon>Paracoccaceae</taxon>
        <taxon>Sedimentitalea</taxon>
    </lineage>
</organism>
<accession>A0A8J7JJ32</accession>
<reference evidence="1" key="1">
    <citation type="submission" date="2020-12" db="EMBL/GenBank/DDBJ databases">
        <title>Sedimentitalea sp. nov., isolated from sand in Incheon.</title>
        <authorList>
            <person name="Kim W."/>
        </authorList>
    </citation>
    <scope>NUCLEOTIDE SEQUENCE</scope>
    <source>
        <strain evidence="1">CAU 1593</strain>
    </source>
</reference>
<proteinExistence type="predicted"/>
<protein>
    <submittedName>
        <fullName evidence="1">DUF1145 domain-containing protein</fullName>
    </submittedName>
</protein>
<dbReference type="Proteomes" id="UP000619079">
    <property type="component" value="Unassembled WGS sequence"/>
</dbReference>
<keyword evidence="2" id="KW-1185">Reference proteome</keyword>
<dbReference type="Pfam" id="PF06611">
    <property type="entry name" value="DUF1145"/>
    <property type="match status" value="1"/>
</dbReference>
<dbReference type="EMBL" id="JAELVR010000012">
    <property type="protein sequence ID" value="MBJ6373129.1"/>
    <property type="molecule type" value="Genomic_DNA"/>
</dbReference>
<evidence type="ECO:0000313" key="2">
    <source>
        <dbReference type="Proteomes" id="UP000619079"/>
    </source>
</evidence>
<comment type="caution">
    <text evidence="1">The sequence shown here is derived from an EMBL/GenBank/DDBJ whole genome shotgun (WGS) entry which is preliminary data.</text>
</comment>
<dbReference type="InterPro" id="IPR009525">
    <property type="entry name" value="DUF1145"/>
</dbReference>
<dbReference type="AlphaFoldDB" id="A0A8J7JJ32"/>
<evidence type="ECO:0000313" key="1">
    <source>
        <dbReference type="EMBL" id="MBJ6373129.1"/>
    </source>
</evidence>